<evidence type="ECO:0000313" key="2">
    <source>
        <dbReference type="Proteomes" id="UP000294257"/>
    </source>
</evidence>
<dbReference type="RefSeq" id="WP_130344743.1">
    <property type="nucleotide sequence ID" value="NZ_SGWQ01000004.1"/>
</dbReference>
<name>A0A4Q7KQQ6_9PSEU</name>
<dbReference type="EMBL" id="SGWQ01000004">
    <property type="protein sequence ID" value="RZS39178.1"/>
    <property type="molecule type" value="Genomic_DNA"/>
</dbReference>
<comment type="caution">
    <text evidence="1">The sequence shown here is derived from an EMBL/GenBank/DDBJ whole genome shotgun (WGS) entry which is preliminary data.</text>
</comment>
<organism evidence="1 2">
    <name type="scientific">Herbihabitans rhizosphaerae</name>
    <dbReference type="NCBI Taxonomy" id="1872711"/>
    <lineage>
        <taxon>Bacteria</taxon>
        <taxon>Bacillati</taxon>
        <taxon>Actinomycetota</taxon>
        <taxon>Actinomycetes</taxon>
        <taxon>Pseudonocardiales</taxon>
        <taxon>Pseudonocardiaceae</taxon>
        <taxon>Herbihabitans</taxon>
    </lineage>
</organism>
<keyword evidence="2" id="KW-1185">Reference proteome</keyword>
<dbReference type="Proteomes" id="UP000294257">
    <property type="component" value="Unassembled WGS sequence"/>
</dbReference>
<proteinExistence type="predicted"/>
<sequence>MYTFECNHTEGDRVSLSTFGDAVLIVITEHGRDDGYPDSAEATFTPAEARELALHAAESASSERPVAGWIGDAYWLSDTESDALLSIPVTGRASRGVRVASEDLLGLAVALVRLSEAADSYAPASKTLTPAAIAFAALLGILLGRVSCSYA</sequence>
<evidence type="ECO:0000313" key="1">
    <source>
        <dbReference type="EMBL" id="RZS39178.1"/>
    </source>
</evidence>
<protein>
    <submittedName>
        <fullName evidence="1">Uncharacterized protein</fullName>
    </submittedName>
</protein>
<accession>A0A4Q7KQQ6</accession>
<dbReference type="AlphaFoldDB" id="A0A4Q7KQQ6"/>
<reference evidence="1 2" key="1">
    <citation type="submission" date="2019-02" db="EMBL/GenBank/DDBJ databases">
        <title>Genomic Encyclopedia of Type Strains, Phase IV (KMG-IV): sequencing the most valuable type-strain genomes for metagenomic binning, comparative biology and taxonomic classification.</title>
        <authorList>
            <person name="Goeker M."/>
        </authorList>
    </citation>
    <scope>NUCLEOTIDE SEQUENCE [LARGE SCALE GENOMIC DNA]</scope>
    <source>
        <strain evidence="1 2">DSM 101727</strain>
    </source>
</reference>
<gene>
    <name evidence="1" type="ORF">EV193_104394</name>
</gene>